<dbReference type="Gene3D" id="3.40.190.10">
    <property type="entry name" value="Periplasmic binding protein-like II"/>
    <property type="match status" value="2"/>
</dbReference>
<dbReference type="PANTHER" id="PTHR38834">
    <property type="entry name" value="PERIPLASMIC SUBSTRATE BINDING PROTEIN FAMILY 3"/>
    <property type="match status" value="1"/>
</dbReference>
<evidence type="ECO:0000259" key="1">
    <source>
        <dbReference type="Pfam" id="PF00497"/>
    </source>
</evidence>
<evidence type="ECO:0000313" key="3">
    <source>
        <dbReference type="Proteomes" id="UP000002171"/>
    </source>
</evidence>
<dbReference type="Pfam" id="PF00497">
    <property type="entry name" value="SBP_bac_3"/>
    <property type="match status" value="1"/>
</dbReference>
<dbReference type="AlphaFoldDB" id="A0A7U8C322"/>
<gene>
    <name evidence="2" type="ORF">MED92_00250</name>
</gene>
<dbReference type="SUPFAM" id="SSF53850">
    <property type="entry name" value="Periplasmic binding protein-like II"/>
    <property type="match status" value="1"/>
</dbReference>
<evidence type="ECO:0000313" key="2">
    <source>
        <dbReference type="EMBL" id="EAR60314.1"/>
    </source>
</evidence>
<comment type="caution">
    <text evidence="2">The sequence shown here is derived from an EMBL/GenBank/DDBJ whole genome shotgun (WGS) entry which is preliminary data.</text>
</comment>
<proteinExistence type="predicted"/>
<dbReference type="PANTHER" id="PTHR38834:SF3">
    <property type="entry name" value="SOLUTE-BINDING PROTEIN FAMILY 3_N-TERMINAL DOMAIN-CONTAINING PROTEIN"/>
    <property type="match status" value="1"/>
</dbReference>
<accession>A0A7U8C322</accession>
<dbReference type="Proteomes" id="UP000002171">
    <property type="component" value="Unassembled WGS sequence"/>
</dbReference>
<reference evidence="2 3" key="1">
    <citation type="submission" date="2006-02" db="EMBL/GenBank/DDBJ databases">
        <authorList>
            <person name="Pinhassi J."/>
            <person name="Pedros-Alio C."/>
            <person name="Ferriera S."/>
            <person name="Johnson J."/>
            <person name="Kravitz S."/>
            <person name="Halpern A."/>
            <person name="Remington K."/>
            <person name="Beeson K."/>
            <person name="Tran B."/>
            <person name="Rogers Y.-H."/>
            <person name="Friedman R."/>
            <person name="Venter J.C."/>
        </authorList>
    </citation>
    <scope>NUCLEOTIDE SEQUENCE [LARGE SCALE GENOMIC DNA]</scope>
    <source>
        <strain evidence="2 3">MED92</strain>
    </source>
</reference>
<sequence length="262" mass="30370">MEVIPLNLSFVDSGRRKLIFLSYFFLLSLLFGPRLVYSQPELRVITEDWAPYNYRDQGKVVGFSTEIVHTVMDELGEHYPIEIYPGARGDRMLKTLPNVMHFSLFRTPERENRFKWVGPISKQAVYFYKRKDNPQTYRSIKDIKQARLITVPHKGLVASRVAALGITNVIKLSEREKQFSLLFSDRAELSVNVSPLGVAHYLKMMGKPVDSLVATDVKLVEFPLYIACSKEIPDEVIQRWQKALDKVKASDKYQQIYKKYLM</sequence>
<organism evidence="2 3">
    <name type="scientific">Neptuniibacter caesariensis</name>
    <dbReference type="NCBI Taxonomy" id="207954"/>
    <lineage>
        <taxon>Bacteria</taxon>
        <taxon>Pseudomonadati</taxon>
        <taxon>Pseudomonadota</taxon>
        <taxon>Gammaproteobacteria</taxon>
        <taxon>Oceanospirillales</taxon>
        <taxon>Oceanospirillaceae</taxon>
        <taxon>Neptuniibacter</taxon>
    </lineage>
</organism>
<keyword evidence="3" id="KW-1185">Reference proteome</keyword>
<dbReference type="InterPro" id="IPR001638">
    <property type="entry name" value="Solute-binding_3/MltF_N"/>
</dbReference>
<protein>
    <recommendedName>
        <fullName evidence="1">Solute-binding protein family 3/N-terminal domain-containing protein</fullName>
    </recommendedName>
</protein>
<dbReference type="EMBL" id="AAOW01000019">
    <property type="protein sequence ID" value="EAR60314.1"/>
    <property type="molecule type" value="Genomic_DNA"/>
</dbReference>
<name>A0A7U8C322_NEPCE</name>
<feature type="domain" description="Solute-binding protein family 3/N-terminal" evidence="1">
    <location>
        <begin position="44"/>
        <end position="261"/>
    </location>
</feature>